<reference evidence="1" key="1">
    <citation type="submission" date="2022-01" db="EMBL/GenBank/DDBJ databases">
        <title>Collection of gut derived symbiotic bacterial strains cultured from healthy donors.</title>
        <authorList>
            <person name="Lin H."/>
            <person name="Kohout C."/>
            <person name="Waligurski E."/>
            <person name="Pamer E.G."/>
        </authorList>
    </citation>
    <scope>NUCLEOTIDE SEQUENCE</scope>
    <source>
        <strain evidence="1">DFI.5.49</strain>
    </source>
</reference>
<dbReference type="EMBL" id="JAKNFS010000037">
    <property type="protein sequence ID" value="MCG4767248.1"/>
    <property type="molecule type" value="Genomic_DNA"/>
</dbReference>
<proteinExistence type="predicted"/>
<dbReference type="RefSeq" id="WP_173828708.1">
    <property type="nucleotide sequence ID" value="NZ_JAAINI010000024.1"/>
</dbReference>
<dbReference type="AlphaFoldDB" id="A0AAE3F4N2"/>
<organism evidence="1 2">
    <name type="scientific">Fusicatenibacter saccharivorans</name>
    <dbReference type="NCBI Taxonomy" id="1150298"/>
    <lineage>
        <taxon>Bacteria</taxon>
        <taxon>Bacillati</taxon>
        <taxon>Bacillota</taxon>
        <taxon>Clostridia</taxon>
        <taxon>Lachnospirales</taxon>
        <taxon>Lachnospiraceae</taxon>
        <taxon>Fusicatenibacter</taxon>
    </lineage>
</organism>
<gene>
    <name evidence="1" type="ORF">L0N21_17350</name>
</gene>
<sequence length="110" mass="12840">MENIFFSKTIADNYNNQFLTIGDFVKICDVIKVGVFEVMIENHPKNREVKYNVYKNMSEYISTVPECFPKEETDPSIAEGKFDVSFAEYKYHFEVVGQSVVVHCMKTFEE</sequence>
<comment type="caution">
    <text evidence="1">The sequence shown here is derived from an EMBL/GenBank/DDBJ whole genome shotgun (WGS) entry which is preliminary data.</text>
</comment>
<accession>A0AAE3F4N2</accession>
<name>A0AAE3F4N2_9FIRM</name>
<evidence type="ECO:0000313" key="1">
    <source>
        <dbReference type="EMBL" id="MCG4767248.1"/>
    </source>
</evidence>
<evidence type="ECO:0000313" key="2">
    <source>
        <dbReference type="Proteomes" id="UP001199915"/>
    </source>
</evidence>
<dbReference type="Proteomes" id="UP001199915">
    <property type="component" value="Unassembled WGS sequence"/>
</dbReference>
<protein>
    <submittedName>
        <fullName evidence="1">Uncharacterized protein</fullName>
    </submittedName>
</protein>